<feature type="domain" description="Glycerol-3-phosphate dehydrogenase NAD-dependent C-terminal" evidence="16">
    <location>
        <begin position="196"/>
        <end position="334"/>
    </location>
</feature>
<feature type="binding site" evidence="12">
    <location>
        <begin position="19"/>
        <end position="24"/>
    </location>
    <ligand>
        <name>NAD(+)</name>
        <dbReference type="ChEBI" id="CHEBI:57540"/>
    </ligand>
</feature>
<evidence type="ECO:0000256" key="8">
    <source>
        <dbReference type="ARBA" id="ARBA00060503"/>
    </source>
</evidence>
<evidence type="ECO:0000256" key="3">
    <source>
        <dbReference type="ARBA" id="ARBA00011009"/>
    </source>
</evidence>
<dbReference type="PIRSF" id="PIRSF000114">
    <property type="entry name" value="Glycerol-3-P_dh"/>
    <property type="match status" value="1"/>
</dbReference>
<dbReference type="GO" id="GO:0042803">
    <property type="term" value="F:protein homodimerization activity"/>
    <property type="evidence" value="ECO:0007669"/>
    <property type="project" value="InterPro"/>
</dbReference>
<dbReference type="GO" id="GO:0046168">
    <property type="term" value="P:glycerol-3-phosphate catabolic process"/>
    <property type="evidence" value="ECO:0007669"/>
    <property type="project" value="UniProtKB-UniRule"/>
</dbReference>
<dbReference type="InterPro" id="IPR013328">
    <property type="entry name" value="6PGD_dom2"/>
</dbReference>
<dbReference type="NCBIfam" id="NF000942">
    <property type="entry name" value="PRK00094.1-4"/>
    <property type="match status" value="1"/>
</dbReference>
<dbReference type="SUPFAM" id="SSF48179">
    <property type="entry name" value="6-phosphogluconate dehydrogenase C-terminal domain-like"/>
    <property type="match status" value="1"/>
</dbReference>
<dbReference type="InterPro" id="IPR006109">
    <property type="entry name" value="G3P_DH_NAD-dep_C"/>
</dbReference>
<evidence type="ECO:0000256" key="14">
    <source>
        <dbReference type="RuleBase" id="RU361243"/>
    </source>
</evidence>
<dbReference type="InterPro" id="IPR017751">
    <property type="entry name" value="G3P_DH_NAD-dep_euk"/>
</dbReference>
<accession>A0A0A9WL70</accession>
<dbReference type="AlphaFoldDB" id="A0A0A9WL70"/>
<dbReference type="GO" id="GO:0005829">
    <property type="term" value="C:cytosol"/>
    <property type="evidence" value="ECO:0007669"/>
    <property type="project" value="TreeGrafter"/>
</dbReference>
<dbReference type="GO" id="GO:0020015">
    <property type="term" value="C:glycosome"/>
    <property type="evidence" value="ECO:0007669"/>
    <property type="project" value="UniProtKB-SubCell"/>
</dbReference>
<reference evidence="18" key="3">
    <citation type="journal article" date="2016" name="Gigascience">
        <title>De novo construction of an expanded transcriptome assembly for the western tarnished plant bug, Lygus hesperus.</title>
        <authorList>
            <person name="Tassone E.E."/>
            <person name="Geib S.M."/>
            <person name="Hall B."/>
            <person name="Fabrick J.A."/>
            <person name="Brent C.S."/>
            <person name="Hull J.J."/>
        </authorList>
    </citation>
    <scope>NUCLEOTIDE SEQUENCE</scope>
</reference>
<feature type="binding site" evidence="12">
    <location>
        <position position="94"/>
    </location>
    <ligand>
        <name>NAD(+)</name>
        <dbReference type="ChEBI" id="CHEBI:57540"/>
    </ligand>
</feature>
<organism evidence="17">
    <name type="scientific">Lygus hesperus</name>
    <name type="common">Western plant bug</name>
    <dbReference type="NCBI Taxonomy" id="30085"/>
    <lineage>
        <taxon>Eukaryota</taxon>
        <taxon>Metazoa</taxon>
        <taxon>Ecdysozoa</taxon>
        <taxon>Arthropoda</taxon>
        <taxon>Hexapoda</taxon>
        <taxon>Insecta</taxon>
        <taxon>Pterygota</taxon>
        <taxon>Neoptera</taxon>
        <taxon>Paraneoptera</taxon>
        <taxon>Hemiptera</taxon>
        <taxon>Heteroptera</taxon>
        <taxon>Panheteroptera</taxon>
        <taxon>Cimicomorpha</taxon>
        <taxon>Miridae</taxon>
        <taxon>Mirini</taxon>
        <taxon>Lygus</taxon>
    </lineage>
</organism>
<keyword evidence="9" id="KW-0327">Glycosome</keyword>
<dbReference type="EMBL" id="GBHO01034417">
    <property type="protein sequence ID" value="JAG09187.1"/>
    <property type="molecule type" value="Transcribed_RNA"/>
</dbReference>
<feature type="binding site" evidence="12">
    <location>
        <position position="154"/>
    </location>
    <ligand>
        <name>NAD(+)</name>
        <dbReference type="ChEBI" id="CHEBI:57540"/>
    </ligand>
</feature>
<dbReference type="InterPro" id="IPR008927">
    <property type="entry name" value="6-PGluconate_DH-like_C_sf"/>
</dbReference>
<dbReference type="HAMAP" id="MF_00394">
    <property type="entry name" value="NAD_Glyc3P_dehydrog"/>
    <property type="match status" value="1"/>
</dbReference>
<evidence type="ECO:0000259" key="16">
    <source>
        <dbReference type="Pfam" id="PF07479"/>
    </source>
</evidence>
<dbReference type="PANTHER" id="PTHR11728">
    <property type="entry name" value="GLYCEROL-3-PHOSPHATE DEHYDROGENASE"/>
    <property type="match status" value="1"/>
</dbReference>
<feature type="binding site" evidence="12">
    <location>
        <position position="271"/>
    </location>
    <ligand>
        <name>NAD(+)</name>
        <dbReference type="ChEBI" id="CHEBI:57540"/>
    </ligand>
</feature>
<dbReference type="PANTHER" id="PTHR11728:SF1">
    <property type="entry name" value="GLYCEROL-3-PHOSPHATE DEHYDROGENASE [NAD(+)] 2, CHLOROPLASTIC"/>
    <property type="match status" value="1"/>
</dbReference>
<dbReference type="PROSITE" id="PS51257">
    <property type="entry name" value="PROKAR_LIPOPROTEIN"/>
    <property type="match status" value="1"/>
</dbReference>
<dbReference type="FunFam" id="3.40.50.720:FF:000019">
    <property type="entry name" value="Glycerol-3-phosphate dehydrogenase [NAD(P)+]"/>
    <property type="match status" value="1"/>
</dbReference>
<dbReference type="InterPro" id="IPR011128">
    <property type="entry name" value="G3P_DH_NAD-dep_N"/>
</dbReference>
<dbReference type="EC" id="1.1.1.8" evidence="14"/>
<dbReference type="Pfam" id="PF01210">
    <property type="entry name" value="NAD_Gly3P_dh_N"/>
    <property type="match status" value="1"/>
</dbReference>
<dbReference type="EMBL" id="GDHC01016827">
    <property type="protein sequence ID" value="JAQ01802.1"/>
    <property type="molecule type" value="Transcribed_RNA"/>
</dbReference>
<dbReference type="NCBIfam" id="TIGR03376">
    <property type="entry name" value="glycerol3P_DH"/>
    <property type="match status" value="1"/>
</dbReference>
<dbReference type="InterPro" id="IPR006168">
    <property type="entry name" value="G3P_DH_NAD-dep"/>
</dbReference>
<evidence type="ECO:0000256" key="1">
    <source>
        <dbReference type="ARBA" id="ARBA00005189"/>
    </source>
</evidence>
<evidence type="ECO:0000256" key="4">
    <source>
        <dbReference type="ARBA" id="ARBA00011738"/>
    </source>
</evidence>
<dbReference type="NCBIfam" id="NF000940">
    <property type="entry name" value="PRK00094.1-2"/>
    <property type="match status" value="1"/>
</dbReference>
<dbReference type="GO" id="GO:0051287">
    <property type="term" value="F:NAD binding"/>
    <property type="evidence" value="ECO:0007669"/>
    <property type="project" value="UniProtKB-UniRule"/>
</dbReference>
<sequence length="360" mass="39097">MCDTKNSELTYLNRATVFGSGAFGTAVACVLAKKCKHVNVWHMNQKEADLINEKRENVLFLKGAKLANNIVYTADAVAAYRDSDLIIFVIPTQFVRGFMQKYGADLRKYVEQKKVPVLVAFKGIERSTLKFPIHLIEEYFPNTHVSVLSGPSFAIEVAKGMMTHVCVASPTIEEARRLQRIFTTPDKTFRVWATTDIIGCEVASAVKNVLAIASGIADGLGMGLNARAALITRGVLEIRDLTLALGGTGEAVFGLAGMGDLILTASSEMSRNFSTGKKLGQGKTLEEIMRVAKAVSEGVATSEPLYRISQKAGVRMPICDEVFRVLYEKKSALESLKTINANPLADEGLPSLTAKGKSKL</sequence>
<evidence type="ECO:0000313" key="17">
    <source>
        <dbReference type="EMBL" id="JAG09187.1"/>
    </source>
</evidence>
<dbReference type="SUPFAM" id="SSF51735">
    <property type="entry name" value="NAD(P)-binding Rossmann-fold domains"/>
    <property type="match status" value="1"/>
</dbReference>
<evidence type="ECO:0000256" key="5">
    <source>
        <dbReference type="ARBA" id="ARBA00023002"/>
    </source>
</evidence>
<keyword evidence="6 12" id="KW-0520">NAD</keyword>
<reference evidence="17" key="1">
    <citation type="journal article" date="2014" name="PLoS ONE">
        <title>Transcriptome-Based Identification of ABC Transporters in the Western Tarnished Plant Bug Lygus hesperus.</title>
        <authorList>
            <person name="Hull J.J."/>
            <person name="Chaney K."/>
            <person name="Geib S.M."/>
            <person name="Fabrick J.A."/>
            <person name="Brent C.S."/>
            <person name="Walsh D."/>
            <person name="Lavine L.C."/>
        </authorList>
    </citation>
    <scope>NUCLEOTIDE SEQUENCE</scope>
</reference>
<dbReference type="PRINTS" id="PR00077">
    <property type="entry name" value="GPDHDRGNASE"/>
</dbReference>
<feature type="domain" description="Glycerol-3-phosphate dehydrogenase NAD-dependent N-terminal" evidence="15">
    <location>
        <begin position="16"/>
        <end position="172"/>
    </location>
</feature>
<keyword evidence="5 13" id="KW-0560">Oxidoreductase</keyword>
<dbReference type="GO" id="GO:0141152">
    <property type="term" value="F:glycerol-3-phosphate dehydrogenase (NAD+) activity"/>
    <property type="evidence" value="ECO:0007669"/>
    <property type="project" value="UniProtKB-UniRule"/>
</dbReference>
<dbReference type="Pfam" id="PF07479">
    <property type="entry name" value="NAD_Gly3P_dh_C"/>
    <property type="match status" value="1"/>
</dbReference>
<comment type="pathway">
    <text evidence="1">Lipid metabolism.</text>
</comment>
<name>A0A0A9WL70_LYGHE</name>
<evidence type="ECO:0000256" key="7">
    <source>
        <dbReference type="ARBA" id="ARBA00048683"/>
    </source>
</evidence>
<dbReference type="GO" id="GO:0005975">
    <property type="term" value="P:carbohydrate metabolic process"/>
    <property type="evidence" value="ECO:0007669"/>
    <property type="project" value="InterPro"/>
</dbReference>
<comment type="catalytic activity">
    <reaction evidence="7 14">
        <text>sn-glycerol 3-phosphate + NAD(+) = dihydroxyacetone phosphate + NADH + H(+)</text>
        <dbReference type="Rhea" id="RHEA:11092"/>
        <dbReference type="ChEBI" id="CHEBI:15378"/>
        <dbReference type="ChEBI" id="CHEBI:57540"/>
        <dbReference type="ChEBI" id="CHEBI:57597"/>
        <dbReference type="ChEBI" id="CHEBI:57642"/>
        <dbReference type="ChEBI" id="CHEBI:57945"/>
        <dbReference type="EC" id="1.1.1.8"/>
    </reaction>
</comment>
<comment type="similarity">
    <text evidence="3 13">Belongs to the NAD-dependent glycerol-3-phosphate dehydrogenase family.</text>
</comment>
<comment type="pathway">
    <text evidence="2">Phospholipid metabolism; alpha-glycerophosphate cycle.</text>
</comment>
<evidence type="ECO:0000256" key="2">
    <source>
        <dbReference type="ARBA" id="ARBA00005192"/>
    </source>
</evidence>
<proteinExistence type="inferred from homology"/>
<dbReference type="UniPathway" id="UPA00086"/>
<dbReference type="FunFam" id="1.10.1040.10:FF:000001">
    <property type="entry name" value="Glycerol-3-phosphate dehydrogenase [NAD(P)+]"/>
    <property type="match status" value="1"/>
</dbReference>
<feature type="active site" description="Proton acceptor" evidence="10">
    <location>
        <position position="207"/>
    </location>
</feature>
<comment type="subcellular location">
    <subcellularLocation>
        <location evidence="8">Glycosome</location>
    </subcellularLocation>
</comment>
<gene>
    <name evidence="17" type="primary">GPD</name>
    <name evidence="17" type="ORF">CM83_43775</name>
    <name evidence="18" type="ORF">g.43611</name>
</gene>
<evidence type="ECO:0000256" key="13">
    <source>
        <dbReference type="RuleBase" id="RU000437"/>
    </source>
</evidence>
<evidence type="ECO:0000256" key="6">
    <source>
        <dbReference type="ARBA" id="ARBA00023027"/>
    </source>
</evidence>
<dbReference type="PROSITE" id="PS00957">
    <property type="entry name" value="NAD_G3PDH"/>
    <property type="match status" value="1"/>
</dbReference>
<dbReference type="InterPro" id="IPR036291">
    <property type="entry name" value="NAD(P)-bd_dom_sf"/>
</dbReference>
<evidence type="ECO:0000259" key="15">
    <source>
        <dbReference type="Pfam" id="PF01210"/>
    </source>
</evidence>
<evidence type="ECO:0000313" key="18">
    <source>
        <dbReference type="EMBL" id="JAQ01802.1"/>
    </source>
</evidence>
<feature type="binding site" evidence="11">
    <location>
        <begin position="271"/>
        <end position="272"/>
    </location>
    <ligand>
        <name>substrate</name>
    </ligand>
</feature>
<reference evidence="17" key="2">
    <citation type="submission" date="2014-07" db="EMBL/GenBank/DDBJ databases">
        <authorList>
            <person name="Hull J."/>
        </authorList>
    </citation>
    <scope>NUCLEOTIDE SEQUENCE</scope>
</reference>
<protein>
    <recommendedName>
        <fullName evidence="14">Glycerol-3-phosphate dehydrogenase [NAD(+)]</fullName>
        <ecNumber evidence="14">1.1.1.8</ecNumber>
    </recommendedName>
</protein>
<dbReference type="Gene3D" id="3.40.50.720">
    <property type="entry name" value="NAD(P)-binding Rossmann-like Domain"/>
    <property type="match status" value="1"/>
</dbReference>
<dbReference type="GO" id="GO:0006650">
    <property type="term" value="P:glycerophospholipid metabolic process"/>
    <property type="evidence" value="ECO:0007669"/>
    <property type="project" value="UniProtKB-UniPathway"/>
</dbReference>
<dbReference type="Gene3D" id="1.10.1040.10">
    <property type="entry name" value="N-(1-d-carboxylethyl)-l-norvaline Dehydrogenase, domain 2"/>
    <property type="match status" value="1"/>
</dbReference>
<evidence type="ECO:0000256" key="12">
    <source>
        <dbReference type="PIRSR" id="PIRSR000114-3"/>
    </source>
</evidence>
<evidence type="ECO:0000256" key="10">
    <source>
        <dbReference type="PIRSR" id="PIRSR000114-1"/>
    </source>
</evidence>
<evidence type="ECO:0000256" key="9">
    <source>
        <dbReference type="ARBA" id="ARBA00084116"/>
    </source>
</evidence>
<comment type="subunit">
    <text evidence="4">Homodimer.</text>
</comment>
<evidence type="ECO:0000256" key="11">
    <source>
        <dbReference type="PIRSR" id="PIRSR000114-2"/>
    </source>
</evidence>
<feature type="binding site" evidence="11">
    <location>
        <position position="122"/>
    </location>
    <ligand>
        <name>substrate</name>
    </ligand>
</feature>